<dbReference type="Gramene" id="KRH20866">
    <property type="protein sequence ID" value="KRH20866"/>
    <property type="gene ID" value="GLYMA_13G205500"/>
</dbReference>
<evidence type="ECO:0000313" key="4">
    <source>
        <dbReference type="Proteomes" id="UP000008827"/>
    </source>
</evidence>
<reference evidence="3" key="2">
    <citation type="submission" date="2018-02" db="UniProtKB">
        <authorList>
            <consortium name="EnsemblPlants"/>
        </authorList>
    </citation>
    <scope>IDENTIFICATION</scope>
    <source>
        <strain evidence="3">Williams 82</strain>
    </source>
</reference>
<dbReference type="Proteomes" id="UP000008827">
    <property type="component" value="Chromosome 13"/>
</dbReference>
<accession>A0A0R0GXS5</accession>
<evidence type="ECO:0008006" key="5">
    <source>
        <dbReference type="Google" id="ProtNLM"/>
    </source>
</evidence>
<feature type="region of interest" description="Disordered" evidence="1">
    <location>
        <begin position="1"/>
        <end position="34"/>
    </location>
</feature>
<dbReference type="PANTHER" id="PTHR34682:SF11">
    <property type="entry name" value="AT HOOK MOTIF PROTEIN"/>
    <property type="match status" value="1"/>
</dbReference>
<feature type="compositionally biased region" description="Basic and acidic residues" evidence="1">
    <location>
        <begin position="384"/>
        <end position="394"/>
    </location>
</feature>
<name>A0A0R0GXS5_SOYBN</name>
<sequence length="394" mass="41827">MNEQTGGLGSSTPSNVPMKRKQGRPHKVDSGVQGMNMPVMPSSSSKLNSNQTEGTAVVCDDGILGKEIACVIEGTFNAGYLINARGVVFLPERVVPVTAESDVAPQVRMTERTEIPIPVPVLNPETQIHSSVPSSGQSNKQPFEAELQVPVSVDLVLPTELYSGLSVSLGNQSAPVVTPMSDLSKIDSSISTGGIMPKGMSKPGPESQPASILSGFEGDKIIKQDGKLHEVDASRQAKESSADGGAIKDYQITSEPINSVPTVENTEKELPTGQQSMPSVYELNKLIADEPKHSVIEINQIPVSAERESMPPELKNNTVDNFMQKQGSPETGTQEDTKTKLAIETIPTVDTTNSNGRPSTDIANVPDVGSNHAPGLSHPSILNDRAHVPSESKL</sequence>
<feature type="region of interest" description="Disordered" evidence="1">
    <location>
        <begin position="256"/>
        <end position="275"/>
    </location>
</feature>
<feature type="compositionally biased region" description="Polar residues" evidence="1">
    <location>
        <begin position="348"/>
        <end position="362"/>
    </location>
</feature>
<feature type="compositionally biased region" description="Basic and acidic residues" evidence="1">
    <location>
        <begin position="227"/>
        <end position="241"/>
    </location>
</feature>
<reference evidence="2 3" key="1">
    <citation type="journal article" date="2010" name="Nature">
        <title>Genome sequence of the palaeopolyploid soybean.</title>
        <authorList>
            <person name="Schmutz J."/>
            <person name="Cannon S.B."/>
            <person name="Schlueter J."/>
            <person name="Ma J."/>
            <person name="Mitros T."/>
            <person name="Nelson W."/>
            <person name="Hyten D.L."/>
            <person name="Song Q."/>
            <person name="Thelen J.J."/>
            <person name="Cheng J."/>
            <person name="Xu D."/>
            <person name="Hellsten U."/>
            <person name="May G.D."/>
            <person name="Yu Y."/>
            <person name="Sakurai T."/>
            <person name="Umezawa T."/>
            <person name="Bhattacharyya M.K."/>
            <person name="Sandhu D."/>
            <person name="Valliyodan B."/>
            <person name="Lindquist E."/>
            <person name="Peto M."/>
            <person name="Grant D."/>
            <person name="Shu S."/>
            <person name="Goodstein D."/>
            <person name="Barry K."/>
            <person name="Futrell-Griggs M."/>
            <person name="Abernathy B."/>
            <person name="Du J."/>
            <person name="Tian Z."/>
            <person name="Zhu L."/>
            <person name="Gill N."/>
            <person name="Joshi T."/>
            <person name="Libault M."/>
            <person name="Sethuraman A."/>
            <person name="Zhang X.-C."/>
            <person name="Shinozaki K."/>
            <person name="Nguyen H.T."/>
            <person name="Wing R.A."/>
            <person name="Cregan P."/>
            <person name="Specht J."/>
            <person name="Grimwood J."/>
            <person name="Rokhsar D."/>
            <person name="Stacey G."/>
            <person name="Shoemaker R.C."/>
            <person name="Jackson S.A."/>
        </authorList>
    </citation>
    <scope>NUCLEOTIDE SEQUENCE</scope>
    <source>
        <strain evidence="3">cv. Williams 82</strain>
        <tissue evidence="2">Callus</tissue>
    </source>
</reference>
<feature type="compositionally biased region" description="Polar residues" evidence="1">
    <location>
        <begin position="1"/>
        <end position="15"/>
    </location>
</feature>
<feature type="region of interest" description="Disordered" evidence="1">
    <location>
        <begin position="346"/>
        <end position="394"/>
    </location>
</feature>
<organism evidence="2">
    <name type="scientific">Glycine max</name>
    <name type="common">Soybean</name>
    <name type="synonym">Glycine hispida</name>
    <dbReference type="NCBI Taxonomy" id="3847"/>
    <lineage>
        <taxon>Eukaryota</taxon>
        <taxon>Viridiplantae</taxon>
        <taxon>Streptophyta</taxon>
        <taxon>Embryophyta</taxon>
        <taxon>Tracheophyta</taxon>
        <taxon>Spermatophyta</taxon>
        <taxon>Magnoliopsida</taxon>
        <taxon>eudicotyledons</taxon>
        <taxon>Gunneridae</taxon>
        <taxon>Pentapetalae</taxon>
        <taxon>rosids</taxon>
        <taxon>fabids</taxon>
        <taxon>Fabales</taxon>
        <taxon>Fabaceae</taxon>
        <taxon>Papilionoideae</taxon>
        <taxon>50 kb inversion clade</taxon>
        <taxon>NPAAA clade</taxon>
        <taxon>indigoferoid/millettioid clade</taxon>
        <taxon>Phaseoleae</taxon>
        <taxon>Glycine</taxon>
        <taxon>Glycine subgen. Soja</taxon>
    </lineage>
</organism>
<reference evidence="2" key="3">
    <citation type="submission" date="2018-07" db="EMBL/GenBank/DDBJ databases">
        <title>WGS assembly of Glycine max.</title>
        <authorList>
            <person name="Schmutz J."/>
            <person name="Cannon S."/>
            <person name="Schlueter J."/>
            <person name="Ma J."/>
            <person name="Mitros T."/>
            <person name="Nelson W."/>
            <person name="Hyten D."/>
            <person name="Song Q."/>
            <person name="Thelen J."/>
            <person name="Cheng J."/>
            <person name="Xu D."/>
            <person name="Hellsten U."/>
            <person name="May G."/>
            <person name="Yu Y."/>
            <person name="Sakurai T."/>
            <person name="Umezawa T."/>
            <person name="Bhattacharyya M."/>
            <person name="Sandhu D."/>
            <person name="Valliyodan B."/>
            <person name="Lindquist E."/>
            <person name="Peto M."/>
            <person name="Grant D."/>
            <person name="Shu S."/>
            <person name="Goodstein D."/>
            <person name="Barry K."/>
            <person name="Futrell-Griggs M."/>
            <person name="Abernathy B."/>
            <person name="Du J."/>
            <person name="Tian Z."/>
            <person name="Zhu L."/>
            <person name="Gill N."/>
            <person name="Joshi T."/>
            <person name="Libault M."/>
            <person name="Sethuraman A."/>
            <person name="Zhang X."/>
            <person name="Shinozaki K."/>
            <person name="Nguyen H."/>
            <person name="Wing R."/>
            <person name="Cregan P."/>
            <person name="Specht J."/>
            <person name="Grimwood J."/>
            <person name="Rokhsar D."/>
            <person name="Stacey G."/>
            <person name="Shoemaker R."/>
            <person name="Jackson S."/>
        </authorList>
    </citation>
    <scope>NUCLEOTIDE SEQUENCE</scope>
    <source>
        <tissue evidence="2">Callus</tissue>
    </source>
</reference>
<keyword evidence="4" id="KW-1185">Reference proteome</keyword>
<feature type="region of interest" description="Disordered" evidence="1">
    <location>
        <begin position="227"/>
        <end position="251"/>
    </location>
</feature>
<protein>
    <recommendedName>
        <fullName evidence="5">AT hook motif-containing protein</fullName>
    </recommendedName>
</protein>
<evidence type="ECO:0000313" key="2">
    <source>
        <dbReference type="EMBL" id="KRH20866.1"/>
    </source>
</evidence>
<dbReference type="ExpressionAtlas" id="A0A0R0GXS5">
    <property type="expression patterns" value="baseline and differential"/>
</dbReference>
<evidence type="ECO:0000256" key="1">
    <source>
        <dbReference type="SAM" id="MobiDB-lite"/>
    </source>
</evidence>
<dbReference type="AlphaFoldDB" id="A0A0R0GXS5"/>
<dbReference type="FunCoup" id="A0A0R0GXS5">
    <property type="interactions" value="76"/>
</dbReference>
<proteinExistence type="predicted"/>
<dbReference type="STRING" id="3847.A0A0R0GXS5"/>
<dbReference type="InParanoid" id="A0A0R0GXS5"/>
<dbReference type="PANTHER" id="PTHR34682">
    <property type="entry name" value="AT HOOK MOTIF-CONTAINING PROTEIN"/>
    <property type="match status" value="1"/>
</dbReference>
<evidence type="ECO:0000313" key="3">
    <source>
        <dbReference type="EnsemblPlants" id="KRH20866"/>
    </source>
</evidence>
<dbReference type="PaxDb" id="3847-GLYMA13G27560.1"/>
<dbReference type="EnsemblPlants" id="KRH20866">
    <property type="protein sequence ID" value="KRH20866"/>
    <property type="gene ID" value="GLYMA_13G205500"/>
</dbReference>
<dbReference type="EMBL" id="CM000846">
    <property type="protein sequence ID" value="KRH20866.1"/>
    <property type="molecule type" value="Genomic_DNA"/>
</dbReference>
<gene>
    <name evidence="2" type="ORF">GLYMA_13G205500</name>
</gene>
<dbReference type="InterPro" id="IPR045881">
    <property type="entry name" value="MNM1-like"/>
</dbReference>